<evidence type="ECO:0000256" key="6">
    <source>
        <dbReference type="ARBA" id="ARBA00023329"/>
    </source>
</evidence>
<dbReference type="Pfam" id="PF05617">
    <property type="entry name" value="Prolamin_like"/>
    <property type="match status" value="1"/>
</dbReference>
<organism evidence="11 12">
    <name type="scientific">Quercus suber</name>
    <name type="common">Cork oak</name>
    <dbReference type="NCBI Taxonomy" id="58331"/>
    <lineage>
        <taxon>Eukaryota</taxon>
        <taxon>Viridiplantae</taxon>
        <taxon>Streptophyta</taxon>
        <taxon>Embryophyta</taxon>
        <taxon>Tracheophyta</taxon>
        <taxon>Spermatophyta</taxon>
        <taxon>Magnoliopsida</taxon>
        <taxon>eudicotyledons</taxon>
        <taxon>Gunneridae</taxon>
        <taxon>Pentapetalae</taxon>
        <taxon>rosids</taxon>
        <taxon>fabids</taxon>
        <taxon>Fagales</taxon>
        <taxon>Fagaceae</taxon>
        <taxon>Quercus</taxon>
    </lineage>
</organism>
<dbReference type="GO" id="GO:2000008">
    <property type="term" value="P:regulation of protein localization to cell surface"/>
    <property type="evidence" value="ECO:0007669"/>
    <property type="project" value="UniProtKB-ARBA"/>
</dbReference>
<gene>
    <name evidence="11" type="primary">EC1.4_0</name>
    <name evidence="11" type="ORF">CFP56_027044</name>
</gene>
<comment type="function">
    <text evidence="7">Involved in the regulation of gamete interactions during the double fertilization and to prevent multiple-pollen tube attraction; mediates the redistribution of the gamete fusogen HAP2/GCS1 to the cell surface after secretion upon sperm arrival.</text>
</comment>
<dbReference type="PANTHER" id="PTHR35293:SF10">
    <property type="entry name" value="EGG CELL-SECRETED PROTEIN 1.2-RELATED"/>
    <property type="match status" value="1"/>
</dbReference>
<dbReference type="PANTHER" id="PTHR35293">
    <property type="entry name" value="EGG CELL-SECRETED PROTEIN 1.5"/>
    <property type="match status" value="1"/>
</dbReference>
<evidence type="ECO:0000256" key="1">
    <source>
        <dbReference type="ARBA" id="ARBA00004541"/>
    </source>
</evidence>
<evidence type="ECO:0000313" key="12">
    <source>
        <dbReference type="Proteomes" id="UP000237347"/>
    </source>
</evidence>
<evidence type="ECO:0000256" key="5">
    <source>
        <dbReference type="ARBA" id="ARBA00023279"/>
    </source>
</evidence>
<comment type="similarity">
    <text evidence="8">Belongs to the plant egg cell-secreted peptide family.</text>
</comment>
<dbReference type="GO" id="GO:0080155">
    <property type="term" value="P:regulation of double fertilization forming a zygote and endosperm"/>
    <property type="evidence" value="ECO:0007669"/>
    <property type="project" value="UniProtKB-ARBA"/>
</dbReference>
<evidence type="ECO:0000256" key="7">
    <source>
        <dbReference type="ARBA" id="ARBA00034457"/>
    </source>
</evidence>
<dbReference type="GO" id="GO:0005576">
    <property type="term" value="C:extracellular region"/>
    <property type="evidence" value="ECO:0007669"/>
    <property type="project" value="UniProtKB-SubCell"/>
</dbReference>
<evidence type="ECO:0000256" key="2">
    <source>
        <dbReference type="ARBA" id="ARBA00004613"/>
    </source>
</evidence>
<evidence type="ECO:0000256" key="3">
    <source>
        <dbReference type="ARBA" id="ARBA00022525"/>
    </source>
</evidence>
<dbReference type="GO" id="GO:0009567">
    <property type="term" value="P:double fertilization forming a zygote and endosperm"/>
    <property type="evidence" value="ECO:0007669"/>
    <property type="project" value="InterPro"/>
</dbReference>
<dbReference type="AlphaFoldDB" id="A0AAW0JYF2"/>
<evidence type="ECO:0000313" key="11">
    <source>
        <dbReference type="EMBL" id="KAK7831772.1"/>
    </source>
</evidence>
<feature type="domain" description="Prolamin-like" evidence="10">
    <location>
        <begin position="55"/>
        <end position="118"/>
    </location>
</feature>
<comment type="caution">
    <text evidence="11">The sequence shown here is derived from an EMBL/GenBank/DDBJ whole genome shotgun (WGS) entry which is preliminary data.</text>
</comment>
<reference evidence="11 12" key="1">
    <citation type="journal article" date="2018" name="Sci. Data">
        <title>The draft genome sequence of cork oak.</title>
        <authorList>
            <person name="Ramos A.M."/>
            <person name="Usie A."/>
            <person name="Barbosa P."/>
            <person name="Barros P.M."/>
            <person name="Capote T."/>
            <person name="Chaves I."/>
            <person name="Simoes F."/>
            <person name="Abreu I."/>
            <person name="Carrasquinho I."/>
            <person name="Faro C."/>
            <person name="Guimaraes J.B."/>
            <person name="Mendonca D."/>
            <person name="Nobrega F."/>
            <person name="Rodrigues L."/>
            <person name="Saibo N.J.M."/>
            <person name="Varela M.C."/>
            <person name="Egas C."/>
            <person name="Matos J."/>
            <person name="Miguel C.M."/>
            <person name="Oliveira M.M."/>
            <person name="Ricardo C.P."/>
            <person name="Goncalves S."/>
        </authorList>
    </citation>
    <scope>NUCLEOTIDE SEQUENCE [LARGE SCALE GENOMIC DNA]</scope>
    <source>
        <strain evidence="12">cv. HL8</strain>
    </source>
</reference>
<keyword evidence="6" id="KW-0968">Cytoplasmic vesicle</keyword>
<keyword evidence="4 9" id="KW-0732">Signal</keyword>
<keyword evidence="5" id="KW-0278">Fertilization</keyword>
<evidence type="ECO:0000256" key="9">
    <source>
        <dbReference type="SAM" id="SignalP"/>
    </source>
</evidence>
<accession>A0AAW0JYF2</accession>
<protein>
    <submittedName>
        <fullName evidence="11">Egg cell-secreted protein 1.4</fullName>
    </submittedName>
</protein>
<name>A0AAW0JYF2_QUESU</name>
<dbReference type="EMBL" id="PKMF04000436">
    <property type="protein sequence ID" value="KAK7831772.1"/>
    <property type="molecule type" value="Genomic_DNA"/>
</dbReference>
<keyword evidence="3" id="KW-0964">Secreted</keyword>
<dbReference type="InterPro" id="IPR044711">
    <property type="entry name" value="EC11-15"/>
</dbReference>
<dbReference type="InterPro" id="IPR008502">
    <property type="entry name" value="Prolamin-like"/>
</dbReference>
<sequence>MHTNHFPMASGNVFMFFFLACLLAVTNVTATRDLYIKPGHRLAATLDTSEGLVPCWNALLELKSCSNEIVVFFLNGQADIGPDCCRAITIITHNCWPAMLTSLGFTAEEGNILSGYCDAAASVPSTAPSPSPPAPQA</sequence>
<proteinExistence type="inferred from homology"/>
<keyword evidence="12" id="KW-1185">Reference proteome</keyword>
<dbReference type="GO" id="GO:0031410">
    <property type="term" value="C:cytoplasmic vesicle"/>
    <property type="evidence" value="ECO:0007669"/>
    <property type="project" value="UniProtKB-SubCell"/>
</dbReference>
<evidence type="ECO:0000256" key="8">
    <source>
        <dbReference type="ARBA" id="ARBA00034484"/>
    </source>
</evidence>
<feature type="signal peptide" evidence="9">
    <location>
        <begin position="1"/>
        <end position="30"/>
    </location>
</feature>
<evidence type="ECO:0000256" key="4">
    <source>
        <dbReference type="ARBA" id="ARBA00022729"/>
    </source>
</evidence>
<comment type="subcellular location">
    <subcellularLocation>
        <location evidence="1">Cytoplasmic vesicle</location>
    </subcellularLocation>
    <subcellularLocation>
        <location evidence="2">Secreted</location>
    </subcellularLocation>
</comment>
<feature type="chain" id="PRO_5043474674" evidence="9">
    <location>
        <begin position="31"/>
        <end position="137"/>
    </location>
</feature>
<dbReference type="Proteomes" id="UP000237347">
    <property type="component" value="Unassembled WGS sequence"/>
</dbReference>
<evidence type="ECO:0000259" key="10">
    <source>
        <dbReference type="Pfam" id="PF05617"/>
    </source>
</evidence>